<dbReference type="RefSeq" id="XP_021871606.1">
    <property type="nucleotide sequence ID" value="XM_022015495.1"/>
</dbReference>
<dbReference type="Proteomes" id="UP000193218">
    <property type="component" value="Unassembled WGS sequence"/>
</dbReference>
<protein>
    <submittedName>
        <fullName evidence="1">Uncharacterized protein</fullName>
    </submittedName>
</protein>
<dbReference type="GeneID" id="33557304"/>
<keyword evidence="2" id="KW-1185">Reference proteome</keyword>
<name>A0A1Y1UI00_9TREE</name>
<dbReference type="EMBL" id="NBSH01000005">
    <property type="protein sequence ID" value="ORX37619.1"/>
    <property type="molecule type" value="Genomic_DNA"/>
</dbReference>
<accession>A0A1Y1UI00</accession>
<proteinExistence type="predicted"/>
<evidence type="ECO:0000313" key="1">
    <source>
        <dbReference type="EMBL" id="ORX37619.1"/>
    </source>
</evidence>
<evidence type="ECO:0000313" key="2">
    <source>
        <dbReference type="Proteomes" id="UP000193218"/>
    </source>
</evidence>
<gene>
    <name evidence="1" type="ORF">BD324DRAFT_622655</name>
</gene>
<reference evidence="1 2" key="1">
    <citation type="submission" date="2017-03" db="EMBL/GenBank/DDBJ databases">
        <title>Widespread Adenine N6-methylation of Active Genes in Fungi.</title>
        <authorList>
            <consortium name="DOE Joint Genome Institute"/>
            <person name="Mondo S.J."/>
            <person name="Dannebaum R.O."/>
            <person name="Kuo R.C."/>
            <person name="Louie K.B."/>
            <person name="Bewick A.J."/>
            <person name="Labutti K."/>
            <person name="Haridas S."/>
            <person name="Kuo A."/>
            <person name="Salamov A."/>
            <person name="Ahrendt S.R."/>
            <person name="Lau R."/>
            <person name="Bowen B.P."/>
            <person name="Lipzen A."/>
            <person name="Sullivan W."/>
            <person name="Andreopoulos W.B."/>
            <person name="Clum A."/>
            <person name="Lindquist E."/>
            <person name="Daum C."/>
            <person name="Northen T.R."/>
            <person name="Ramamoorthy G."/>
            <person name="Schmitz R.J."/>
            <person name="Gryganskyi A."/>
            <person name="Culley D."/>
            <person name="Magnuson J."/>
            <person name="James T.Y."/>
            <person name="O'Malley M.A."/>
            <person name="Stajich J.E."/>
            <person name="Spatafora J.W."/>
            <person name="Visel A."/>
            <person name="Grigoriev I.V."/>
        </authorList>
    </citation>
    <scope>NUCLEOTIDE SEQUENCE [LARGE SCALE GENOMIC DNA]</scope>
    <source>
        <strain evidence="1 2">NRRL Y-17943</strain>
    </source>
</reference>
<comment type="caution">
    <text evidence="1">The sequence shown here is derived from an EMBL/GenBank/DDBJ whole genome shotgun (WGS) entry which is preliminary data.</text>
</comment>
<dbReference type="AlphaFoldDB" id="A0A1Y1UI00"/>
<dbReference type="InParanoid" id="A0A1Y1UI00"/>
<sequence length="172" mass="18633">MTEQTPLVTSQESQLTTKYSSTSIFPNSRGKKAFLGALGLATSLLAIQQSGIGRFGGHGGDLDCSTPPPPSESTCPDWRDQIPVSEVRILPSLIDCPGSSSQGYIEKWVKMGFFEHFRVCVENGTTCNMRDVSCPCHRNRLSRLKGDSADGSYPHLSSASSIAKVMDLHLPQ</sequence>
<organism evidence="1 2">
    <name type="scientific">Kockovaella imperatae</name>
    <dbReference type="NCBI Taxonomy" id="4999"/>
    <lineage>
        <taxon>Eukaryota</taxon>
        <taxon>Fungi</taxon>
        <taxon>Dikarya</taxon>
        <taxon>Basidiomycota</taxon>
        <taxon>Agaricomycotina</taxon>
        <taxon>Tremellomycetes</taxon>
        <taxon>Tremellales</taxon>
        <taxon>Cuniculitremaceae</taxon>
        <taxon>Kockovaella</taxon>
    </lineage>
</organism>